<dbReference type="AlphaFoldDB" id="A0A1M6SLX2"/>
<accession>A0A1M6SLX2</accession>
<gene>
    <name evidence="1" type="ORF">SAMN05444391_1077</name>
</gene>
<organism evidence="1 2">
    <name type="scientific">Thermocrinis minervae</name>
    <dbReference type="NCBI Taxonomy" id="381751"/>
    <lineage>
        <taxon>Bacteria</taxon>
        <taxon>Pseudomonadati</taxon>
        <taxon>Aquificota</taxon>
        <taxon>Aquificia</taxon>
        <taxon>Aquificales</taxon>
        <taxon>Aquificaceae</taxon>
        <taxon>Thermocrinis</taxon>
    </lineage>
</organism>
<dbReference type="RefSeq" id="WP_154021743.1">
    <property type="nucleotide sequence ID" value="NZ_LT670846.1"/>
</dbReference>
<evidence type="ECO:0000313" key="1">
    <source>
        <dbReference type="EMBL" id="SHK45705.1"/>
    </source>
</evidence>
<protein>
    <submittedName>
        <fullName evidence="1">Uncharacterized protein</fullName>
    </submittedName>
</protein>
<keyword evidence="2" id="KW-1185">Reference proteome</keyword>
<dbReference type="EMBL" id="LT670846">
    <property type="protein sequence ID" value="SHK45705.1"/>
    <property type="molecule type" value="Genomic_DNA"/>
</dbReference>
<name>A0A1M6SLX2_9AQUI</name>
<reference evidence="1 2" key="1">
    <citation type="submission" date="2016-11" db="EMBL/GenBank/DDBJ databases">
        <authorList>
            <person name="Jaros S."/>
            <person name="Januszkiewicz K."/>
            <person name="Wedrychowicz H."/>
        </authorList>
    </citation>
    <scope>NUCLEOTIDE SEQUENCE [LARGE SCALE GENOMIC DNA]</scope>
    <source>
        <strain evidence="1 2">DSM 19557</strain>
    </source>
</reference>
<sequence>MLSSTIKQTADFIKGAFKDLLVVVSYTQEVKKIAKSVEIYLNVNEKLSIGGR</sequence>
<proteinExistence type="predicted"/>
<evidence type="ECO:0000313" key="2">
    <source>
        <dbReference type="Proteomes" id="UP000189810"/>
    </source>
</evidence>
<dbReference type="Proteomes" id="UP000189810">
    <property type="component" value="Chromosome I"/>
</dbReference>